<feature type="non-terminal residue" evidence="2">
    <location>
        <position position="202"/>
    </location>
</feature>
<evidence type="ECO:0000256" key="1">
    <source>
        <dbReference type="SAM" id="SignalP"/>
    </source>
</evidence>
<feature type="chain" id="PRO_5040858579" evidence="1">
    <location>
        <begin position="20"/>
        <end position="202"/>
    </location>
</feature>
<accession>A0A9W8MND8</accession>
<proteinExistence type="predicted"/>
<protein>
    <submittedName>
        <fullName evidence="2">Uncharacterized protein</fullName>
    </submittedName>
</protein>
<dbReference type="Proteomes" id="UP001140091">
    <property type="component" value="Unassembled WGS sequence"/>
</dbReference>
<evidence type="ECO:0000313" key="2">
    <source>
        <dbReference type="EMBL" id="KAJ2936996.1"/>
    </source>
</evidence>
<reference evidence="2" key="1">
    <citation type="submission" date="2022-06" db="EMBL/GenBank/DDBJ databases">
        <title>Genome Sequence of Candolleomyces eurysporus.</title>
        <authorList>
            <person name="Buettner E."/>
        </authorList>
    </citation>
    <scope>NUCLEOTIDE SEQUENCE</scope>
    <source>
        <strain evidence="2">VTCC 930004</strain>
    </source>
</reference>
<gene>
    <name evidence="2" type="ORF">H1R20_g93</name>
</gene>
<keyword evidence="1" id="KW-0732">Signal</keyword>
<dbReference type="AlphaFoldDB" id="A0A9W8MND8"/>
<feature type="signal peptide" evidence="1">
    <location>
        <begin position="1"/>
        <end position="19"/>
    </location>
</feature>
<dbReference type="OrthoDB" id="10339478at2759"/>
<sequence>MFISTKIVLTLSFLTSSLAGPLNKRTYTPELKAMLAHIDESWKNIEAKVNAFPKGSATVNDFKAANSAIGSLGDYMQREYTPVIMQNSPFTNVKWSDEFLEDMKKYQANGVNAMRTLKSYVPEVNVTGGDPLLREFYATTQSLFYAFGSMEEHVGRYVLQFVGGAALLNPIKEFHMVAEIGSVSRLFYDTFCSMVPVPWPCE</sequence>
<dbReference type="EMBL" id="JANBPK010000006">
    <property type="protein sequence ID" value="KAJ2936996.1"/>
    <property type="molecule type" value="Genomic_DNA"/>
</dbReference>
<name>A0A9W8MND8_9AGAR</name>
<organism evidence="2 3">
    <name type="scientific">Candolleomyces eurysporus</name>
    <dbReference type="NCBI Taxonomy" id="2828524"/>
    <lineage>
        <taxon>Eukaryota</taxon>
        <taxon>Fungi</taxon>
        <taxon>Dikarya</taxon>
        <taxon>Basidiomycota</taxon>
        <taxon>Agaricomycotina</taxon>
        <taxon>Agaricomycetes</taxon>
        <taxon>Agaricomycetidae</taxon>
        <taxon>Agaricales</taxon>
        <taxon>Agaricineae</taxon>
        <taxon>Psathyrellaceae</taxon>
        <taxon>Candolleomyces</taxon>
    </lineage>
</organism>
<keyword evidence="3" id="KW-1185">Reference proteome</keyword>
<evidence type="ECO:0000313" key="3">
    <source>
        <dbReference type="Proteomes" id="UP001140091"/>
    </source>
</evidence>
<comment type="caution">
    <text evidence="2">The sequence shown here is derived from an EMBL/GenBank/DDBJ whole genome shotgun (WGS) entry which is preliminary data.</text>
</comment>